<feature type="region of interest" description="Disordered" evidence="1">
    <location>
        <begin position="124"/>
        <end position="196"/>
    </location>
</feature>
<comment type="caution">
    <text evidence="2">The sequence shown here is derived from an EMBL/GenBank/DDBJ whole genome shotgun (WGS) entry which is preliminary data.</text>
</comment>
<evidence type="ECO:0000256" key="1">
    <source>
        <dbReference type="SAM" id="MobiDB-lite"/>
    </source>
</evidence>
<proteinExistence type="predicted"/>
<gene>
    <name evidence="2" type="ORF">EYC80_003840</name>
</gene>
<dbReference type="Proteomes" id="UP000326757">
    <property type="component" value="Unassembled WGS sequence"/>
</dbReference>
<dbReference type="EMBL" id="VIGI01000001">
    <property type="protein sequence ID" value="KAB8304445.1"/>
    <property type="molecule type" value="Genomic_DNA"/>
</dbReference>
<evidence type="ECO:0000313" key="2">
    <source>
        <dbReference type="EMBL" id="KAB8304445.1"/>
    </source>
</evidence>
<name>A0A5N6KL79_MONLA</name>
<sequence>MLSKAINYGYVKQQVLDILSESHDRIELSTYKNIPDGERYWMAERWTWETLFADELATFPGKNPKWKGVEKYLKHMSPIAGEAPKNLQAEAVAPTLSATKYANLCNTLPYYRYFRIRVANPYIQRPSSGQAPKTPSMDKPRKSSGSGATPSKAGNNGSGVTKTIPSCSPVSVSASILPTSSANKRKRTERLPQRFS</sequence>
<evidence type="ECO:0000313" key="3">
    <source>
        <dbReference type="Proteomes" id="UP000326757"/>
    </source>
</evidence>
<organism evidence="2 3">
    <name type="scientific">Monilinia laxa</name>
    <name type="common">Brown rot fungus</name>
    <name type="synonym">Sclerotinia laxa</name>
    <dbReference type="NCBI Taxonomy" id="61186"/>
    <lineage>
        <taxon>Eukaryota</taxon>
        <taxon>Fungi</taxon>
        <taxon>Dikarya</taxon>
        <taxon>Ascomycota</taxon>
        <taxon>Pezizomycotina</taxon>
        <taxon>Leotiomycetes</taxon>
        <taxon>Helotiales</taxon>
        <taxon>Sclerotiniaceae</taxon>
        <taxon>Monilinia</taxon>
    </lineage>
</organism>
<dbReference type="OrthoDB" id="3557773at2759"/>
<reference evidence="2 3" key="1">
    <citation type="submission" date="2019-06" db="EMBL/GenBank/DDBJ databases">
        <title>Genome Sequence of the Brown Rot Fungal Pathogen Monilinia laxa.</title>
        <authorList>
            <person name="De Miccolis Angelini R.M."/>
            <person name="Landi L."/>
            <person name="Abate D."/>
            <person name="Pollastro S."/>
            <person name="Romanazzi G."/>
            <person name="Faretra F."/>
        </authorList>
    </citation>
    <scope>NUCLEOTIDE SEQUENCE [LARGE SCALE GENOMIC DNA]</scope>
    <source>
        <strain evidence="2 3">Mlax316</strain>
    </source>
</reference>
<accession>A0A5N6KL79</accession>
<dbReference type="AlphaFoldDB" id="A0A5N6KL79"/>
<feature type="compositionally biased region" description="Polar residues" evidence="1">
    <location>
        <begin position="143"/>
        <end position="182"/>
    </location>
</feature>
<keyword evidence="3" id="KW-1185">Reference proteome</keyword>
<protein>
    <submittedName>
        <fullName evidence="2">Uncharacterized protein</fullName>
    </submittedName>
</protein>